<keyword evidence="2" id="KW-1185">Reference proteome</keyword>
<accession>A0A976IBW6</accession>
<protein>
    <submittedName>
        <fullName evidence="1">Uncharacterized protein</fullName>
    </submittedName>
</protein>
<dbReference type="GeneID" id="94350950"/>
<name>A0A976IBW6_BRELC</name>
<evidence type="ECO:0000313" key="2">
    <source>
        <dbReference type="Proteomes" id="UP000294530"/>
    </source>
</evidence>
<proteinExistence type="predicted"/>
<gene>
    <name evidence="1" type="ORF">CCR75_007216</name>
</gene>
<dbReference type="RefSeq" id="XP_067815423.1">
    <property type="nucleotide sequence ID" value="XM_067965279.1"/>
</dbReference>
<organism evidence="1 2">
    <name type="scientific">Bremia lactucae</name>
    <name type="common">Lettuce downy mildew</name>
    <dbReference type="NCBI Taxonomy" id="4779"/>
    <lineage>
        <taxon>Eukaryota</taxon>
        <taxon>Sar</taxon>
        <taxon>Stramenopiles</taxon>
        <taxon>Oomycota</taxon>
        <taxon>Peronosporomycetes</taxon>
        <taxon>Peronosporales</taxon>
        <taxon>Peronosporaceae</taxon>
        <taxon>Bremia</taxon>
    </lineage>
</organism>
<dbReference type="AlphaFoldDB" id="A0A976IBW6"/>
<evidence type="ECO:0000313" key="1">
    <source>
        <dbReference type="EMBL" id="TDH65924.1"/>
    </source>
</evidence>
<dbReference type="Proteomes" id="UP000294530">
    <property type="component" value="Unassembled WGS sequence"/>
</dbReference>
<reference evidence="1 2" key="1">
    <citation type="journal article" date="2021" name="Genome Biol.">
        <title>AFLAP: assembly-free linkage analysis pipeline using k-mers from genome sequencing data.</title>
        <authorList>
            <person name="Fletcher K."/>
            <person name="Zhang L."/>
            <person name="Gil J."/>
            <person name="Han R."/>
            <person name="Cavanaugh K."/>
            <person name="Michelmore R."/>
        </authorList>
    </citation>
    <scope>NUCLEOTIDE SEQUENCE [LARGE SCALE GENOMIC DNA]</scope>
    <source>
        <strain evidence="1 2">SF5</strain>
    </source>
</reference>
<comment type="caution">
    <text evidence="1">The sequence shown here is derived from an EMBL/GenBank/DDBJ whole genome shotgun (WGS) entry which is preliminary data.</text>
</comment>
<dbReference type="EMBL" id="SHOA02000013">
    <property type="protein sequence ID" value="TDH65924.1"/>
    <property type="molecule type" value="Genomic_DNA"/>
</dbReference>
<sequence length="60" mass="6628">MFHSKLNHEKCGVCKSECASLIACSKVTVFRARRAAKPTLIFFIPQALLPIRAVTSGDKH</sequence>
<dbReference type="KEGG" id="blac:94350950"/>